<dbReference type="InterPro" id="IPR058533">
    <property type="entry name" value="Cation_efflux_TM"/>
</dbReference>
<dbReference type="FunFam" id="3.30.70.1350:FF:000004">
    <property type="entry name" value="Cation diffusion facilitator 10"/>
    <property type="match status" value="1"/>
</dbReference>
<sequence length="532" mass="59605">MSSLRRSDSSQLSSFLPLCPEPTWQMMSTRGQTLPGLIRRYSISDSTTEPDGRRAALETEVNDDLEAGSARISSNNALLTNANEPEQLSAASSSSVSERLHRRSSLLIGDTTSPFRWQEFYTPPEQLRKLRKPVRYLYVDRLLDSSIAHDLIENYDRQWAKNRRRLQLQPIAEESPADEAENGSYRQDSVHESITTHKTQHVNHQLNERTPLLLSPTEETPLLGPKMESAQNTRRVVLTAIYVNLLANVLLLAAKIVITVMTSSVSVLASLVDAALDFLSTAIVWSTTRLTARRDRHRYPVGRRRLEPVGVLIFATVMVTSFFQVAIVSLQRLTGEDHALVQLGTDAIAIMGATVAVKLLCWLWCRRINDSNVQALAQDAMTDIVFNLFSIIFPLVGTYANLWFLDPAGGLALSVYVMGNWARTANEHIAHLTGAAASPDERSVLLYLVMRFAASIRWIQNLEAYHSGDRLNVEVDIVLDEHTTLHDSHDLGESLQHMLESVGNVDRAFVHLDYAEYNLPTHIDQDARVAMQ</sequence>
<evidence type="ECO:0000256" key="6">
    <source>
        <dbReference type="SAM" id="MobiDB-lite"/>
    </source>
</evidence>
<evidence type="ECO:0000256" key="2">
    <source>
        <dbReference type="ARBA" id="ARBA00022448"/>
    </source>
</evidence>
<gene>
    <name evidence="9" type="ORF">T310_9391</name>
</gene>
<evidence type="ECO:0000259" key="8">
    <source>
        <dbReference type="Pfam" id="PF01545"/>
    </source>
</evidence>
<evidence type="ECO:0000313" key="9">
    <source>
        <dbReference type="EMBL" id="KKA16985.1"/>
    </source>
</evidence>
<dbReference type="SUPFAM" id="SSF160240">
    <property type="entry name" value="Cation efflux protein cytoplasmic domain-like"/>
    <property type="match status" value="1"/>
</dbReference>
<dbReference type="GO" id="GO:0098771">
    <property type="term" value="P:inorganic ion homeostasis"/>
    <property type="evidence" value="ECO:0007669"/>
    <property type="project" value="UniProtKB-ARBA"/>
</dbReference>
<dbReference type="STRING" id="1408163.A0A0F4YFU2"/>
<evidence type="ECO:0000313" key="10">
    <source>
        <dbReference type="Proteomes" id="UP000053958"/>
    </source>
</evidence>
<feature type="transmembrane region" description="Helical" evidence="7">
    <location>
        <begin position="264"/>
        <end position="285"/>
    </location>
</feature>
<comment type="subcellular location">
    <subcellularLocation>
        <location evidence="1">Membrane</location>
        <topology evidence="1">Multi-pass membrane protein</topology>
    </subcellularLocation>
</comment>
<feature type="transmembrane region" description="Helical" evidence="7">
    <location>
        <begin position="385"/>
        <end position="405"/>
    </location>
</feature>
<dbReference type="PANTHER" id="PTHR43840">
    <property type="entry name" value="MITOCHONDRIAL METAL TRANSPORTER 1-RELATED"/>
    <property type="match status" value="1"/>
</dbReference>
<name>A0A0F4YFU2_RASE3</name>
<keyword evidence="3 7" id="KW-0812">Transmembrane</keyword>
<keyword evidence="4 7" id="KW-1133">Transmembrane helix</keyword>
<evidence type="ECO:0000256" key="4">
    <source>
        <dbReference type="ARBA" id="ARBA00022989"/>
    </source>
</evidence>
<feature type="transmembrane region" description="Helical" evidence="7">
    <location>
        <begin position="236"/>
        <end position="258"/>
    </location>
</feature>
<keyword evidence="2" id="KW-0813">Transport</keyword>
<dbReference type="PANTHER" id="PTHR43840:SF4">
    <property type="entry name" value="CDF DIVALENT METAL CATION TRANSPORTER (EUROFUNG)"/>
    <property type="match status" value="1"/>
</dbReference>
<evidence type="ECO:0000256" key="1">
    <source>
        <dbReference type="ARBA" id="ARBA00004141"/>
    </source>
</evidence>
<feature type="domain" description="Cation efflux protein transmembrane" evidence="8">
    <location>
        <begin position="242"/>
        <end position="430"/>
    </location>
</feature>
<evidence type="ECO:0000256" key="3">
    <source>
        <dbReference type="ARBA" id="ARBA00022692"/>
    </source>
</evidence>
<dbReference type="InterPro" id="IPR050291">
    <property type="entry name" value="CDF_Transporter"/>
</dbReference>
<reference evidence="9 10" key="1">
    <citation type="submission" date="2015-04" db="EMBL/GenBank/DDBJ databases">
        <authorList>
            <person name="Heijne W.H."/>
            <person name="Fedorova N.D."/>
            <person name="Nierman W.C."/>
            <person name="Vollebregt A.W."/>
            <person name="Zhao Z."/>
            <person name="Wu L."/>
            <person name="Kumar M."/>
            <person name="Stam H."/>
            <person name="van den Berg M.A."/>
            <person name="Pel H.J."/>
        </authorList>
    </citation>
    <scope>NUCLEOTIDE SEQUENCE [LARGE SCALE GENOMIC DNA]</scope>
    <source>
        <strain evidence="9 10">CBS 393.64</strain>
    </source>
</reference>
<keyword evidence="10" id="KW-1185">Reference proteome</keyword>
<dbReference type="GeneID" id="25321329"/>
<feature type="region of interest" description="Disordered" evidence="6">
    <location>
        <begin position="170"/>
        <end position="189"/>
    </location>
</feature>
<dbReference type="GO" id="GO:0030003">
    <property type="term" value="P:intracellular monoatomic cation homeostasis"/>
    <property type="evidence" value="ECO:0007669"/>
    <property type="project" value="UniProtKB-ARBA"/>
</dbReference>
<dbReference type="OrthoDB" id="78296at2759"/>
<dbReference type="GO" id="GO:0008324">
    <property type="term" value="F:monoatomic cation transmembrane transporter activity"/>
    <property type="evidence" value="ECO:0007669"/>
    <property type="project" value="InterPro"/>
</dbReference>
<accession>A0A0F4YFU2</accession>
<dbReference type="Gene3D" id="1.20.1510.10">
    <property type="entry name" value="Cation efflux protein transmembrane domain"/>
    <property type="match status" value="1"/>
</dbReference>
<keyword evidence="5 7" id="KW-0472">Membrane</keyword>
<comment type="caution">
    <text evidence="9">The sequence shown here is derived from an EMBL/GenBank/DDBJ whole genome shotgun (WGS) entry which is preliminary data.</text>
</comment>
<dbReference type="EMBL" id="LASV01000722">
    <property type="protein sequence ID" value="KKA16985.1"/>
    <property type="molecule type" value="Genomic_DNA"/>
</dbReference>
<dbReference type="Pfam" id="PF01545">
    <property type="entry name" value="Cation_efflux"/>
    <property type="match status" value="1"/>
</dbReference>
<dbReference type="NCBIfam" id="TIGR01297">
    <property type="entry name" value="CDF"/>
    <property type="match status" value="1"/>
</dbReference>
<dbReference type="FunFam" id="1.20.1510.10:FF:000005">
    <property type="entry name" value="Putative Cation diffusion facilitator 1"/>
    <property type="match status" value="1"/>
</dbReference>
<dbReference type="Gene3D" id="3.30.70.1350">
    <property type="entry name" value="Cation efflux protein, cytoplasmic domain"/>
    <property type="match status" value="1"/>
</dbReference>
<dbReference type="AlphaFoldDB" id="A0A0F4YFU2"/>
<dbReference type="RefSeq" id="XP_013323597.1">
    <property type="nucleotide sequence ID" value="XM_013468143.1"/>
</dbReference>
<proteinExistence type="predicted"/>
<protein>
    <submittedName>
        <fullName evidence="9">Cation diffusion facilitator</fullName>
    </submittedName>
</protein>
<feature type="transmembrane region" description="Helical" evidence="7">
    <location>
        <begin position="347"/>
        <end position="365"/>
    </location>
</feature>
<dbReference type="InterPro" id="IPR002524">
    <property type="entry name" value="Cation_efflux"/>
</dbReference>
<dbReference type="InterPro" id="IPR027469">
    <property type="entry name" value="Cation_efflux_TMD_sf"/>
</dbReference>
<feature type="transmembrane region" description="Helical" evidence="7">
    <location>
        <begin position="306"/>
        <end position="327"/>
    </location>
</feature>
<evidence type="ECO:0000256" key="5">
    <source>
        <dbReference type="ARBA" id="ARBA00023136"/>
    </source>
</evidence>
<dbReference type="InterPro" id="IPR036837">
    <property type="entry name" value="Cation_efflux_CTD_sf"/>
</dbReference>
<evidence type="ECO:0000256" key="7">
    <source>
        <dbReference type="SAM" id="Phobius"/>
    </source>
</evidence>
<dbReference type="Proteomes" id="UP000053958">
    <property type="component" value="Unassembled WGS sequence"/>
</dbReference>
<dbReference type="SUPFAM" id="SSF161111">
    <property type="entry name" value="Cation efflux protein transmembrane domain-like"/>
    <property type="match status" value="1"/>
</dbReference>
<organism evidence="9 10">
    <name type="scientific">Rasamsonia emersonii (strain ATCC 16479 / CBS 393.64 / IMI 116815)</name>
    <dbReference type="NCBI Taxonomy" id="1408163"/>
    <lineage>
        <taxon>Eukaryota</taxon>
        <taxon>Fungi</taxon>
        <taxon>Dikarya</taxon>
        <taxon>Ascomycota</taxon>
        <taxon>Pezizomycotina</taxon>
        <taxon>Eurotiomycetes</taxon>
        <taxon>Eurotiomycetidae</taxon>
        <taxon>Eurotiales</taxon>
        <taxon>Trichocomaceae</taxon>
        <taxon>Rasamsonia</taxon>
    </lineage>
</organism>
<dbReference type="GO" id="GO:0016020">
    <property type="term" value="C:membrane"/>
    <property type="evidence" value="ECO:0007669"/>
    <property type="project" value="UniProtKB-SubCell"/>
</dbReference>